<name>A0ABD0M2R1_9CAEN</name>
<evidence type="ECO:0000313" key="4">
    <source>
        <dbReference type="Proteomes" id="UP001519460"/>
    </source>
</evidence>
<feature type="transmembrane region" description="Helical" evidence="2">
    <location>
        <begin position="79"/>
        <end position="97"/>
    </location>
</feature>
<dbReference type="PROSITE" id="PS51257">
    <property type="entry name" value="PROKAR_LIPOPROTEIN"/>
    <property type="match status" value="1"/>
</dbReference>
<protein>
    <submittedName>
        <fullName evidence="3">Uncharacterized protein</fullName>
    </submittedName>
</protein>
<keyword evidence="4" id="KW-1185">Reference proteome</keyword>
<dbReference type="EMBL" id="JACVVK020000008">
    <property type="protein sequence ID" value="KAK7506036.1"/>
    <property type="molecule type" value="Genomic_DNA"/>
</dbReference>
<keyword evidence="2" id="KW-0812">Transmembrane</keyword>
<evidence type="ECO:0000313" key="3">
    <source>
        <dbReference type="EMBL" id="KAK7506036.1"/>
    </source>
</evidence>
<dbReference type="Proteomes" id="UP001519460">
    <property type="component" value="Unassembled WGS sequence"/>
</dbReference>
<organism evidence="3 4">
    <name type="scientific">Batillaria attramentaria</name>
    <dbReference type="NCBI Taxonomy" id="370345"/>
    <lineage>
        <taxon>Eukaryota</taxon>
        <taxon>Metazoa</taxon>
        <taxon>Spiralia</taxon>
        <taxon>Lophotrochozoa</taxon>
        <taxon>Mollusca</taxon>
        <taxon>Gastropoda</taxon>
        <taxon>Caenogastropoda</taxon>
        <taxon>Sorbeoconcha</taxon>
        <taxon>Cerithioidea</taxon>
        <taxon>Batillariidae</taxon>
        <taxon>Batillaria</taxon>
    </lineage>
</organism>
<feature type="transmembrane region" description="Helical" evidence="2">
    <location>
        <begin position="150"/>
        <end position="174"/>
    </location>
</feature>
<gene>
    <name evidence="3" type="ORF">BaRGS_00002758</name>
</gene>
<feature type="transmembrane region" description="Helical" evidence="2">
    <location>
        <begin position="118"/>
        <end position="138"/>
    </location>
</feature>
<sequence>MVFFRDRHLAYKVGFAGLLVSIVTYILGFSCPYWAILRLQNYGYVDQTVGLWQACIHGSLTCVSNVHANNPPWINAARALSSIALVLFFIVLFVGCYRNVSRFGQANCNTPGRYVEGLAILAALIGSIGVVIFAAEFHRLYMFHFDVGQLYWAFGVVCSALAVAGVCAMLMFAFHSPKHPRRRGRRTTTLQARGPNGYPVTIQFSTDPEDGWLHIPYFGDVTPDQLEHGAVPVLPPSYEMVTSGLNYPNPPADGSEAPPLYEDVTKDGVPPELVQHMSNAGDKESREEQ</sequence>
<reference evidence="3 4" key="1">
    <citation type="journal article" date="2023" name="Sci. Data">
        <title>Genome assembly of the Korean intertidal mud-creeper Batillaria attramentaria.</title>
        <authorList>
            <person name="Patra A.K."/>
            <person name="Ho P.T."/>
            <person name="Jun S."/>
            <person name="Lee S.J."/>
            <person name="Kim Y."/>
            <person name="Won Y.J."/>
        </authorList>
    </citation>
    <scope>NUCLEOTIDE SEQUENCE [LARGE SCALE GENOMIC DNA]</scope>
    <source>
        <strain evidence="3">Wonlab-2016</strain>
    </source>
</reference>
<evidence type="ECO:0000256" key="2">
    <source>
        <dbReference type="SAM" id="Phobius"/>
    </source>
</evidence>
<evidence type="ECO:0000256" key="1">
    <source>
        <dbReference type="SAM" id="MobiDB-lite"/>
    </source>
</evidence>
<feature type="transmembrane region" description="Helical" evidence="2">
    <location>
        <begin position="12"/>
        <end position="36"/>
    </location>
</feature>
<keyword evidence="2" id="KW-0472">Membrane</keyword>
<dbReference type="Gene3D" id="1.20.140.150">
    <property type="match status" value="1"/>
</dbReference>
<accession>A0ABD0M2R1</accession>
<comment type="caution">
    <text evidence="3">The sequence shown here is derived from an EMBL/GenBank/DDBJ whole genome shotgun (WGS) entry which is preliminary data.</text>
</comment>
<proteinExistence type="predicted"/>
<feature type="region of interest" description="Disordered" evidence="1">
    <location>
        <begin position="244"/>
        <end position="289"/>
    </location>
</feature>
<keyword evidence="2" id="KW-1133">Transmembrane helix</keyword>
<dbReference type="AlphaFoldDB" id="A0ABD0M2R1"/>